<dbReference type="Proteomes" id="UP001152467">
    <property type="component" value="Unassembled WGS sequence"/>
</dbReference>
<gene>
    <name evidence="2" type="ORF">PSECIP111854_01935</name>
</gene>
<feature type="compositionally biased region" description="Basic and acidic residues" evidence="1">
    <location>
        <begin position="436"/>
        <end position="448"/>
    </location>
</feature>
<sequence>MNKPPISIQYSTAPDANAALSEGRTNIDLSKQSSQFVAHNVQIKSDSLQMDVEINGRWQTIRLATKNANQLPLRLNEAYITLNNNGQTLTIKSVDQVINIKAANDLLSLLTLLKGGVAESSLITNARVHTGSNPQLLLEQLGIKLALDPSLAKILHSEHKLVAQLQANENKVQLKLLNGFADQLFSSVLSKQKVAEQLAVLGKRPLILVEKHALQVKFSSQQQPLSLPISNLSSAPQIGPLKWQHAKLQTNIQGIEIKTSSEQRSIDLKQSVKGKLNQVAHIPPVRNTDTVANLHTLNYAKPMFNITLQDIKQAVEQAIGQWLTKPFKQVNKAQSALHVSQPSTNQAIVKQDALPLMLRQPPMQTQTLPPIVKLVAQLKNVLAPIIHRNTTPKDENSKLLGKNVAAQLQTPLTQPMLSSLNSNQLKTPLQTNKTHLPTDNDVSVRDNINRPLPYPRQLNSLYKASLPIERMLFEPLLKLINQSDTSALKPINNQAISEKISQLSQYKHPQSVDMSKLVHQAFSRMIDANNISASLVASELNSMVPGLVNTNTQSAPLVMANSFMQALDKLLVTLLASPKALSAQSMPESNDQSQRLNTLLETLLPNSKNVSAKQLVPHLQQLNSNLLAELSQLQNSFSSSVQLTPPTTQKIESETQLLLNLLMPMKVPAECRQTELQIGQYKKPAKAKMPEKTVWFVRLNFDYANMGKLSAHAELMDKALECEIIGNSKQVCDMAEPHLDALRRKLCAHGLQVNEIVLNEDAQQLHTFYEHHAIVNIKV</sequence>
<evidence type="ECO:0000313" key="2">
    <source>
        <dbReference type="EMBL" id="CAH9057140.1"/>
    </source>
</evidence>
<keyword evidence="3" id="KW-1185">Reference proteome</keyword>
<accession>A0A9W4QX65</accession>
<dbReference type="AlphaFoldDB" id="A0A9W4QX65"/>
<evidence type="ECO:0008006" key="4">
    <source>
        <dbReference type="Google" id="ProtNLM"/>
    </source>
</evidence>
<protein>
    <recommendedName>
        <fullName evidence="4">Flagellar hook-length control protein-like C-terminal domain-containing protein</fullName>
    </recommendedName>
</protein>
<reference evidence="2" key="1">
    <citation type="submission" date="2022-07" db="EMBL/GenBank/DDBJ databases">
        <authorList>
            <person name="Criscuolo A."/>
        </authorList>
    </citation>
    <scope>NUCLEOTIDE SEQUENCE</scope>
    <source>
        <strain evidence="2">CIP111854</strain>
    </source>
</reference>
<dbReference type="EMBL" id="CAMAPC010000006">
    <property type="protein sequence ID" value="CAH9057140.1"/>
    <property type="molecule type" value="Genomic_DNA"/>
</dbReference>
<evidence type="ECO:0000256" key="1">
    <source>
        <dbReference type="SAM" id="MobiDB-lite"/>
    </source>
</evidence>
<name>A0A9W4QX65_9GAMM</name>
<comment type="caution">
    <text evidence="2">The sequence shown here is derived from an EMBL/GenBank/DDBJ whole genome shotgun (WGS) entry which is preliminary data.</text>
</comment>
<proteinExistence type="predicted"/>
<evidence type="ECO:0000313" key="3">
    <source>
        <dbReference type="Proteomes" id="UP001152467"/>
    </source>
</evidence>
<feature type="region of interest" description="Disordered" evidence="1">
    <location>
        <begin position="430"/>
        <end position="450"/>
    </location>
</feature>
<dbReference type="RefSeq" id="WP_261626289.1">
    <property type="nucleotide sequence ID" value="NZ_CAMAPC010000006.1"/>
</dbReference>
<dbReference type="Gene3D" id="3.30.750.140">
    <property type="match status" value="1"/>
</dbReference>
<organism evidence="2 3">
    <name type="scientific">Pseudoalteromonas holothuriae</name>
    <dbReference type="NCBI Taxonomy" id="2963714"/>
    <lineage>
        <taxon>Bacteria</taxon>
        <taxon>Pseudomonadati</taxon>
        <taxon>Pseudomonadota</taxon>
        <taxon>Gammaproteobacteria</taxon>
        <taxon>Alteromonadales</taxon>
        <taxon>Pseudoalteromonadaceae</taxon>
        <taxon>Pseudoalteromonas</taxon>
    </lineage>
</organism>
<dbReference type="InterPro" id="IPR038610">
    <property type="entry name" value="FliK-like_C_sf"/>
</dbReference>